<feature type="domain" description="C2H2-type" evidence="19">
    <location>
        <begin position="295"/>
        <end position="322"/>
    </location>
</feature>
<evidence type="ECO:0000256" key="6">
    <source>
        <dbReference type="ARBA" id="ARBA00022771"/>
    </source>
</evidence>
<evidence type="ECO:0000256" key="8">
    <source>
        <dbReference type="ARBA" id="ARBA00022843"/>
    </source>
</evidence>
<dbReference type="SMART" id="SM00355">
    <property type="entry name" value="ZnF_C2H2"/>
    <property type="match status" value="3"/>
</dbReference>
<keyword evidence="12" id="KW-0395">Inflammatory response</keyword>
<dbReference type="AlphaFoldDB" id="A0A6J3GMB0"/>
<dbReference type="Pfam" id="PF00096">
    <property type="entry name" value="zf-C2H2"/>
    <property type="match status" value="2"/>
</dbReference>
<evidence type="ECO:0000256" key="3">
    <source>
        <dbReference type="ARBA" id="ARBA00022500"/>
    </source>
</evidence>
<keyword evidence="10" id="KW-0238">DNA-binding</keyword>
<keyword evidence="2" id="KW-1017">Isopeptide bond</keyword>
<evidence type="ECO:0000256" key="15">
    <source>
        <dbReference type="ARBA" id="ARBA00064612"/>
    </source>
</evidence>
<feature type="compositionally biased region" description="Basic residues" evidence="18">
    <location>
        <begin position="142"/>
        <end position="151"/>
    </location>
</feature>
<dbReference type="GO" id="GO:0000981">
    <property type="term" value="F:DNA-binding transcription factor activity, RNA polymerase II-specific"/>
    <property type="evidence" value="ECO:0007669"/>
    <property type="project" value="TreeGrafter"/>
</dbReference>
<evidence type="ECO:0000256" key="7">
    <source>
        <dbReference type="ARBA" id="ARBA00022833"/>
    </source>
</evidence>
<evidence type="ECO:0000256" key="16">
    <source>
        <dbReference type="ARBA" id="ARBA00068590"/>
    </source>
</evidence>
<keyword evidence="5" id="KW-0677">Repeat</keyword>
<dbReference type="GO" id="GO:0006935">
    <property type="term" value="P:chemotaxis"/>
    <property type="evidence" value="ECO:0007669"/>
    <property type="project" value="UniProtKB-KW"/>
</dbReference>
<feature type="compositionally biased region" description="Pro residues" evidence="18">
    <location>
        <begin position="222"/>
        <end position="233"/>
    </location>
</feature>
<evidence type="ECO:0000256" key="12">
    <source>
        <dbReference type="ARBA" id="ARBA00023198"/>
    </source>
</evidence>
<dbReference type="GO" id="GO:0006954">
    <property type="term" value="P:inflammatory response"/>
    <property type="evidence" value="ECO:0007669"/>
    <property type="project" value="UniProtKB-KW"/>
</dbReference>
<gene>
    <name evidence="21" type="primary">LOC116539908</name>
</gene>
<keyword evidence="9" id="KW-0805">Transcription regulation</keyword>
<protein>
    <recommendedName>
        <fullName evidence="16">Zinc finger protein 580</fullName>
    </recommendedName>
</protein>
<dbReference type="RefSeq" id="XP_032119034.1">
    <property type="nucleotide sequence ID" value="XM_032263143.1"/>
</dbReference>
<evidence type="ECO:0000256" key="1">
    <source>
        <dbReference type="ARBA" id="ARBA00004123"/>
    </source>
</evidence>
<reference evidence="21" key="1">
    <citation type="submission" date="2025-08" db="UniProtKB">
        <authorList>
            <consortium name="RefSeq"/>
        </authorList>
    </citation>
    <scope>IDENTIFICATION</scope>
    <source>
        <tissue evidence="21">Blood</tissue>
    </source>
</reference>
<keyword evidence="20" id="KW-1185">Reference proteome</keyword>
<feature type="domain" description="C2H2-type" evidence="19">
    <location>
        <begin position="353"/>
        <end position="375"/>
    </location>
</feature>
<dbReference type="SUPFAM" id="SSF57667">
    <property type="entry name" value="beta-beta-alpha zinc fingers"/>
    <property type="match status" value="2"/>
</dbReference>
<name>A0A6J3GMB0_SAPAP</name>
<evidence type="ECO:0000256" key="5">
    <source>
        <dbReference type="ARBA" id="ARBA00022737"/>
    </source>
</evidence>
<accession>A0A6J3GMB0</accession>
<feature type="region of interest" description="Disordered" evidence="18">
    <location>
        <begin position="95"/>
        <end position="116"/>
    </location>
</feature>
<evidence type="ECO:0000256" key="9">
    <source>
        <dbReference type="ARBA" id="ARBA00023015"/>
    </source>
</evidence>
<dbReference type="FunFam" id="3.30.160.60:FF:001357">
    <property type="entry name" value="Zinc finger protein 580"/>
    <property type="match status" value="1"/>
</dbReference>
<keyword evidence="3" id="KW-0145">Chemotaxis</keyword>
<evidence type="ECO:0000259" key="19">
    <source>
        <dbReference type="PROSITE" id="PS50157"/>
    </source>
</evidence>
<evidence type="ECO:0000256" key="10">
    <source>
        <dbReference type="ARBA" id="ARBA00023125"/>
    </source>
</evidence>
<keyword evidence="7" id="KW-0862">Zinc</keyword>
<dbReference type="Proteomes" id="UP000504640">
    <property type="component" value="Unplaced"/>
</dbReference>
<evidence type="ECO:0000313" key="21">
    <source>
        <dbReference type="RefSeq" id="XP_032119034.1"/>
    </source>
</evidence>
<dbReference type="GO" id="GO:0008270">
    <property type="term" value="F:zinc ion binding"/>
    <property type="evidence" value="ECO:0007669"/>
    <property type="project" value="UniProtKB-KW"/>
</dbReference>
<organism evidence="20 21">
    <name type="scientific">Sapajus apella</name>
    <name type="common">Brown-capped capuchin</name>
    <name type="synonym">Cebus apella</name>
    <dbReference type="NCBI Taxonomy" id="9515"/>
    <lineage>
        <taxon>Eukaryota</taxon>
        <taxon>Metazoa</taxon>
        <taxon>Chordata</taxon>
        <taxon>Craniata</taxon>
        <taxon>Vertebrata</taxon>
        <taxon>Euteleostomi</taxon>
        <taxon>Mammalia</taxon>
        <taxon>Eutheria</taxon>
        <taxon>Euarchontoglires</taxon>
        <taxon>Primates</taxon>
        <taxon>Haplorrhini</taxon>
        <taxon>Platyrrhini</taxon>
        <taxon>Cebidae</taxon>
        <taxon>Cebinae</taxon>
        <taxon>Sapajus</taxon>
    </lineage>
</organism>
<keyword evidence="13" id="KW-0539">Nucleus</keyword>
<feature type="compositionally biased region" description="Low complexity" evidence="18">
    <location>
        <begin position="234"/>
        <end position="247"/>
    </location>
</feature>
<comment type="subunit">
    <text evidence="15">Interacts with SMAD2.</text>
</comment>
<dbReference type="GO" id="GO:0000978">
    <property type="term" value="F:RNA polymerase II cis-regulatory region sequence-specific DNA binding"/>
    <property type="evidence" value="ECO:0007669"/>
    <property type="project" value="TreeGrafter"/>
</dbReference>
<comment type="function">
    <text evidence="14">Involved in the regulation of endothelial cell proliferation and migration. Mediates H(2)O(2)-induced leukocyte chemotaxis by elevating interleukin-8 production and may play a role in inflammation. May be involved in transcriptional regulation.</text>
</comment>
<proteinExistence type="predicted"/>
<evidence type="ECO:0000256" key="18">
    <source>
        <dbReference type="SAM" id="MobiDB-lite"/>
    </source>
</evidence>
<keyword evidence="6 17" id="KW-0863">Zinc-finger</keyword>
<keyword evidence="8" id="KW-0832">Ubl conjugation</keyword>
<dbReference type="PROSITE" id="PS00028">
    <property type="entry name" value="ZINC_FINGER_C2H2_1"/>
    <property type="match status" value="3"/>
</dbReference>
<keyword evidence="4" id="KW-0479">Metal-binding</keyword>
<dbReference type="GO" id="GO:0005634">
    <property type="term" value="C:nucleus"/>
    <property type="evidence" value="ECO:0007669"/>
    <property type="project" value="UniProtKB-SubCell"/>
</dbReference>
<dbReference type="Gene3D" id="3.30.160.60">
    <property type="entry name" value="Classic Zinc Finger"/>
    <property type="match status" value="2"/>
</dbReference>
<evidence type="ECO:0000256" key="4">
    <source>
        <dbReference type="ARBA" id="ARBA00022723"/>
    </source>
</evidence>
<feature type="region of interest" description="Disordered" evidence="18">
    <location>
        <begin position="272"/>
        <end position="294"/>
    </location>
</feature>
<sequence length="375" mass="40001">MENQARATSEPVNGWPLDLGLPICSAGRNIPSPAFCLGGWPRRIRQLPPSGKRTNPCGPAGQDVTLLSISLLADLCQSGRTVKVGRLEGSWAAGGGRLPWAPRLGSPPRRALHRGGGWERRLQAAEPLRGARALPAGAFSQGRHRPSRPRARAPSPRVPGAAGRSCPEVSVQPPALARGSPGQPGTSARSSGPERPPHGLPLQMLLLPPRPPHPRSSSPEAMDPPPPKAPPFPKAEGPSSTPSSAAGPRPPRLGRHLLIDANGVPYTYTVQLEEEPRGPPQREAPPGEPGPRKGYSCPECARVFASPLRLQSHRVSHSDLKPFTCGACGKAFKRSSHLSRHRATHRARAGPPHTCPLCPRRFQDAAELAQHVRLH</sequence>
<dbReference type="InterPro" id="IPR013087">
    <property type="entry name" value="Znf_C2H2_type"/>
</dbReference>
<evidence type="ECO:0000256" key="2">
    <source>
        <dbReference type="ARBA" id="ARBA00022499"/>
    </source>
</evidence>
<keyword evidence="11" id="KW-0804">Transcription</keyword>
<evidence type="ECO:0000256" key="13">
    <source>
        <dbReference type="ARBA" id="ARBA00023242"/>
    </source>
</evidence>
<feature type="compositionally biased region" description="Low complexity" evidence="18">
    <location>
        <begin position="152"/>
        <end position="164"/>
    </location>
</feature>
<dbReference type="PANTHER" id="PTHR23235">
    <property type="entry name" value="KRUEPPEL-LIKE TRANSCRIPTION FACTOR"/>
    <property type="match status" value="1"/>
</dbReference>
<dbReference type="GeneID" id="116539908"/>
<feature type="region of interest" description="Disordered" evidence="18">
    <location>
        <begin position="135"/>
        <end position="256"/>
    </location>
</feature>
<evidence type="ECO:0000256" key="17">
    <source>
        <dbReference type="PROSITE-ProRule" id="PRU00042"/>
    </source>
</evidence>
<evidence type="ECO:0000256" key="14">
    <source>
        <dbReference type="ARBA" id="ARBA00057609"/>
    </source>
</evidence>
<feature type="compositionally biased region" description="Pro residues" evidence="18">
    <location>
        <begin position="278"/>
        <end position="289"/>
    </location>
</feature>
<feature type="domain" description="C2H2-type" evidence="19">
    <location>
        <begin position="323"/>
        <end position="350"/>
    </location>
</feature>
<evidence type="ECO:0000313" key="20">
    <source>
        <dbReference type="Proteomes" id="UP000504640"/>
    </source>
</evidence>
<evidence type="ECO:0000256" key="11">
    <source>
        <dbReference type="ARBA" id="ARBA00023163"/>
    </source>
</evidence>
<dbReference type="PANTHER" id="PTHR23235:SF120">
    <property type="entry name" value="KRUPPEL-LIKE FACTOR 15"/>
    <property type="match status" value="1"/>
</dbReference>
<comment type="subcellular location">
    <subcellularLocation>
        <location evidence="1">Nucleus</location>
    </subcellularLocation>
</comment>
<dbReference type="InterPro" id="IPR036236">
    <property type="entry name" value="Znf_C2H2_sf"/>
</dbReference>
<dbReference type="PROSITE" id="PS50157">
    <property type="entry name" value="ZINC_FINGER_C2H2_2"/>
    <property type="match status" value="3"/>
</dbReference>
<dbReference type="FunFam" id="3.30.160.60:FF:000340">
    <property type="entry name" value="zinc finger protein 473 isoform X1"/>
    <property type="match status" value="1"/>
</dbReference>